<evidence type="ECO:0000313" key="2">
    <source>
        <dbReference type="Proteomes" id="UP000250043"/>
    </source>
</evidence>
<organism evidence="1 2">
    <name type="scientific">Obba rivulosa</name>
    <dbReference type="NCBI Taxonomy" id="1052685"/>
    <lineage>
        <taxon>Eukaryota</taxon>
        <taxon>Fungi</taxon>
        <taxon>Dikarya</taxon>
        <taxon>Basidiomycota</taxon>
        <taxon>Agaricomycotina</taxon>
        <taxon>Agaricomycetes</taxon>
        <taxon>Polyporales</taxon>
        <taxon>Gelatoporiaceae</taxon>
        <taxon>Obba</taxon>
    </lineage>
</organism>
<dbReference type="EMBL" id="KV722510">
    <property type="protein sequence ID" value="OCH86833.1"/>
    <property type="molecule type" value="Genomic_DNA"/>
</dbReference>
<keyword evidence="2" id="KW-1185">Reference proteome</keyword>
<reference evidence="1 2" key="1">
    <citation type="submission" date="2016-07" db="EMBL/GenBank/DDBJ databases">
        <title>Draft genome of the white-rot fungus Obba rivulosa 3A-2.</title>
        <authorList>
            <consortium name="DOE Joint Genome Institute"/>
            <person name="Miettinen O."/>
            <person name="Riley R."/>
            <person name="Acob R."/>
            <person name="Barry K."/>
            <person name="Cullen D."/>
            <person name="De Vries R."/>
            <person name="Hainaut M."/>
            <person name="Hatakka A."/>
            <person name="Henrissat B."/>
            <person name="Hilden K."/>
            <person name="Kuo R."/>
            <person name="Labutti K."/>
            <person name="Lipzen A."/>
            <person name="Makela M.R."/>
            <person name="Sandor L."/>
            <person name="Spatafora J.W."/>
            <person name="Grigoriev I.V."/>
            <person name="Hibbett D.S."/>
        </authorList>
    </citation>
    <scope>NUCLEOTIDE SEQUENCE [LARGE SCALE GENOMIC DNA]</scope>
    <source>
        <strain evidence="1 2">3A-2</strain>
    </source>
</reference>
<protein>
    <submittedName>
        <fullName evidence="1">Uncharacterized protein</fullName>
    </submittedName>
</protein>
<name>A0A8E2DLF9_9APHY</name>
<dbReference type="Proteomes" id="UP000250043">
    <property type="component" value="Unassembled WGS sequence"/>
</dbReference>
<sequence>MPLWVSEPAANSEVEIVDVGYLYKDHFYRPFNVTLPVSDPIFEENGCPGGTACQPSQAKSTAMFDFPDATPPKSTLYCKSLRQLQIDGQAATPVVGGGLSFQYTGGRGAILVLEDGAINKELHEDRRLANCVRQNYES</sequence>
<proteinExistence type="predicted"/>
<accession>A0A8E2DLF9</accession>
<dbReference type="AlphaFoldDB" id="A0A8E2DLF9"/>
<evidence type="ECO:0000313" key="1">
    <source>
        <dbReference type="EMBL" id="OCH86833.1"/>
    </source>
</evidence>
<gene>
    <name evidence="1" type="ORF">OBBRIDRAFT_837860</name>
</gene>